<keyword evidence="4" id="KW-1185">Reference proteome</keyword>
<dbReference type="STRING" id="1353952.A0A165GU73"/>
<dbReference type="Proteomes" id="UP000076842">
    <property type="component" value="Unassembled WGS sequence"/>
</dbReference>
<feature type="region of interest" description="Disordered" evidence="1">
    <location>
        <begin position="1"/>
        <end position="25"/>
    </location>
</feature>
<organism evidence="3 4">
    <name type="scientific">Calocera cornea HHB12733</name>
    <dbReference type="NCBI Taxonomy" id="1353952"/>
    <lineage>
        <taxon>Eukaryota</taxon>
        <taxon>Fungi</taxon>
        <taxon>Dikarya</taxon>
        <taxon>Basidiomycota</taxon>
        <taxon>Agaricomycotina</taxon>
        <taxon>Dacrymycetes</taxon>
        <taxon>Dacrymycetales</taxon>
        <taxon>Dacrymycetaceae</taxon>
        <taxon>Calocera</taxon>
    </lineage>
</organism>
<evidence type="ECO:0000256" key="2">
    <source>
        <dbReference type="SAM" id="Phobius"/>
    </source>
</evidence>
<dbReference type="InParanoid" id="A0A165GU73"/>
<proteinExistence type="predicted"/>
<evidence type="ECO:0000313" key="3">
    <source>
        <dbReference type="EMBL" id="KZT58482.1"/>
    </source>
</evidence>
<name>A0A165GU73_9BASI</name>
<sequence length="191" mass="21396">MNIFASRHEEQHHPDPGAPPAMPAPPGQQFSVYDIDPVFAMILTYAWISVAAVAVLYRSPTLYHRIREAWQHTQLSGPRTYKRVGTSGGEEDEQLMEPSPAKGVDSEDDEEKTASAGDVEEEDKALMELGSVKQIESSRWASRPTPIKLFRVAEALSNNFLGWEIRYLDLTLSSSSYSPSFWRFACSSTRT</sequence>
<feature type="compositionally biased region" description="Basic and acidic residues" evidence="1">
    <location>
        <begin position="1"/>
        <end position="15"/>
    </location>
</feature>
<evidence type="ECO:0000256" key="1">
    <source>
        <dbReference type="SAM" id="MobiDB-lite"/>
    </source>
</evidence>
<evidence type="ECO:0000313" key="4">
    <source>
        <dbReference type="Proteomes" id="UP000076842"/>
    </source>
</evidence>
<dbReference type="EMBL" id="KV423951">
    <property type="protein sequence ID" value="KZT58482.1"/>
    <property type="molecule type" value="Genomic_DNA"/>
</dbReference>
<dbReference type="AlphaFoldDB" id="A0A165GU73"/>
<reference evidence="3 4" key="1">
    <citation type="journal article" date="2016" name="Mol. Biol. Evol.">
        <title>Comparative Genomics of Early-Diverging Mushroom-Forming Fungi Provides Insights into the Origins of Lignocellulose Decay Capabilities.</title>
        <authorList>
            <person name="Nagy L.G."/>
            <person name="Riley R."/>
            <person name="Tritt A."/>
            <person name="Adam C."/>
            <person name="Daum C."/>
            <person name="Floudas D."/>
            <person name="Sun H."/>
            <person name="Yadav J.S."/>
            <person name="Pangilinan J."/>
            <person name="Larsson K.H."/>
            <person name="Matsuura K."/>
            <person name="Barry K."/>
            <person name="Labutti K."/>
            <person name="Kuo R."/>
            <person name="Ohm R.A."/>
            <person name="Bhattacharya S.S."/>
            <person name="Shirouzu T."/>
            <person name="Yoshinaga Y."/>
            <person name="Martin F.M."/>
            <person name="Grigoriev I.V."/>
            <person name="Hibbett D.S."/>
        </authorList>
    </citation>
    <scope>NUCLEOTIDE SEQUENCE [LARGE SCALE GENOMIC DNA]</scope>
    <source>
        <strain evidence="3 4">HHB12733</strain>
    </source>
</reference>
<feature type="compositionally biased region" description="Pro residues" evidence="1">
    <location>
        <begin position="16"/>
        <end position="25"/>
    </location>
</feature>
<gene>
    <name evidence="3" type="ORF">CALCODRAFT_241001</name>
</gene>
<feature type="region of interest" description="Disordered" evidence="1">
    <location>
        <begin position="77"/>
        <end position="123"/>
    </location>
</feature>
<protein>
    <recommendedName>
        <fullName evidence="5">Copper transporter</fullName>
    </recommendedName>
</protein>
<keyword evidence="2" id="KW-1133">Transmembrane helix</keyword>
<evidence type="ECO:0008006" key="5">
    <source>
        <dbReference type="Google" id="ProtNLM"/>
    </source>
</evidence>
<keyword evidence="2" id="KW-0812">Transmembrane</keyword>
<feature type="transmembrane region" description="Helical" evidence="2">
    <location>
        <begin position="38"/>
        <end position="57"/>
    </location>
</feature>
<keyword evidence="2" id="KW-0472">Membrane</keyword>
<accession>A0A165GU73</accession>